<accession>A0A4V1F9W8</accession>
<proteinExistence type="predicted"/>
<gene>
    <name evidence="2" type="ORF">EH207_06240</name>
    <name evidence="3" type="ORF">EH207_11075</name>
</gene>
<dbReference type="EMBL" id="CP034035">
    <property type="protein sequence ID" value="QCR09023.1"/>
    <property type="molecule type" value="Genomic_DNA"/>
</dbReference>
<evidence type="ECO:0000256" key="1">
    <source>
        <dbReference type="SAM" id="SignalP"/>
    </source>
</evidence>
<evidence type="ECO:0000313" key="3">
    <source>
        <dbReference type="EMBL" id="QCR09023.1"/>
    </source>
</evidence>
<dbReference type="AlphaFoldDB" id="A0A4V1F9W8"/>
<dbReference type="RefSeq" id="WP_137713205.1">
    <property type="nucleotide sequence ID" value="NZ_CP034035.1"/>
</dbReference>
<dbReference type="KEGG" id="brb:EH207_11075"/>
<feature type="signal peptide" evidence="1">
    <location>
        <begin position="1"/>
        <end position="23"/>
    </location>
</feature>
<evidence type="ECO:0000313" key="2">
    <source>
        <dbReference type="EMBL" id="QCR08150.1"/>
    </source>
</evidence>
<dbReference type="InterPro" id="IPR009989">
    <property type="entry name" value="TrbM"/>
</dbReference>
<dbReference type="EMBL" id="CP034035">
    <property type="protein sequence ID" value="QCR08150.1"/>
    <property type="molecule type" value="Genomic_DNA"/>
</dbReference>
<dbReference type="OrthoDB" id="6904272at2"/>
<feature type="chain" id="PRO_5036125082" evidence="1">
    <location>
        <begin position="24"/>
        <end position="101"/>
    </location>
</feature>
<organism evidence="3 4">
    <name type="scientific">Brenneria rubrifaciens</name>
    <dbReference type="NCBI Taxonomy" id="55213"/>
    <lineage>
        <taxon>Bacteria</taxon>
        <taxon>Pseudomonadati</taxon>
        <taxon>Pseudomonadota</taxon>
        <taxon>Gammaproteobacteria</taxon>
        <taxon>Enterobacterales</taxon>
        <taxon>Pectobacteriaceae</taxon>
        <taxon>Brenneria</taxon>
    </lineage>
</organism>
<evidence type="ECO:0000313" key="4">
    <source>
        <dbReference type="Proteomes" id="UP000299580"/>
    </source>
</evidence>
<protein>
    <submittedName>
        <fullName evidence="3">Conjugal transfer protein</fullName>
    </submittedName>
</protein>
<dbReference type="Proteomes" id="UP000299580">
    <property type="component" value="Chromosome"/>
</dbReference>
<keyword evidence="4" id="KW-1185">Reference proteome</keyword>
<name>A0A4V1F9W8_9GAMM</name>
<keyword evidence="1" id="KW-0732">Signal</keyword>
<dbReference type="KEGG" id="brb:EH207_06240"/>
<sequence>MKNTLIAAALLCLAAGFSAPSLAADPCEAVLCMYGKATGNGGGSECRQAERAFFSINAFKKHHRFNPGKTFEMRRDFLAQCAGADPAAVSQILSRYGRVRG</sequence>
<reference evidence="3 4" key="1">
    <citation type="submission" date="2018-11" db="EMBL/GenBank/DDBJ databases">
        <title>Genome sequences of Brenneria nigrifluens and Brenneria rubrifaciens.</title>
        <authorList>
            <person name="Poret-Peterson A.T."/>
            <person name="McClean A.E."/>
            <person name="Kluepfel D.A."/>
        </authorList>
    </citation>
    <scope>NUCLEOTIDE SEQUENCE [LARGE SCALE GENOMIC DNA]</scope>
    <source>
        <strain evidence="3 4">6D370</strain>
    </source>
</reference>
<dbReference type="Pfam" id="PF07424">
    <property type="entry name" value="TrbM"/>
    <property type="match status" value="1"/>
</dbReference>